<dbReference type="Proteomes" id="UP000515154">
    <property type="component" value="Linkage group LG26"/>
</dbReference>
<evidence type="ECO:0000256" key="3">
    <source>
        <dbReference type="ARBA" id="ARBA00023242"/>
    </source>
</evidence>
<keyword evidence="7" id="KW-1185">Reference proteome</keyword>
<keyword evidence="2" id="KW-0227">DNA damage</keyword>
<sequence>MSSEATLSSTSKVQVAADIVTEFLEVAIHCILHHRDLYPAGVFEARKKYNVPVQMCLHPDVIQYITNILESIKLLLEAQEVNRVGLVILDSKQTPIERFVFEIAYPSLLSGFGCDILLTELEQSLRAFLLKINVCDALLKPLPQDVTWVIHIHTCDSAMLRLEEKQILKNFPWIEAEEKQKNMSNSSLVPMKTVNSDIVKMQLFVEESSLKRKLDT</sequence>
<dbReference type="KEGG" id="osn:115224805"/>
<evidence type="ECO:0000259" key="6">
    <source>
        <dbReference type="PROSITE" id="PS50815"/>
    </source>
</evidence>
<protein>
    <recommendedName>
        <fullName evidence="4">Mitotic spindle assembly checkpoint protein MAD2B</fullName>
    </recommendedName>
    <alternativeName>
        <fullName evidence="5">Mitotic arrest deficient 2-like protein 2</fullName>
    </alternativeName>
</protein>
<dbReference type="GO" id="GO:0005634">
    <property type="term" value="C:nucleus"/>
    <property type="evidence" value="ECO:0007669"/>
    <property type="project" value="UniProtKB-SubCell"/>
</dbReference>
<evidence type="ECO:0000313" key="9">
    <source>
        <dbReference type="RefSeq" id="XP_036369451.1"/>
    </source>
</evidence>
<proteinExistence type="predicted"/>
<evidence type="ECO:0000313" key="8">
    <source>
        <dbReference type="RefSeq" id="XP_029651588.1"/>
    </source>
</evidence>
<feature type="domain" description="HORMA" evidence="6">
    <location>
        <begin position="14"/>
        <end position="205"/>
    </location>
</feature>
<dbReference type="SUPFAM" id="SSF56019">
    <property type="entry name" value="The spindle assembly checkpoint protein mad2"/>
    <property type="match status" value="1"/>
</dbReference>
<dbReference type="InterPro" id="IPR003511">
    <property type="entry name" value="HORMA_dom"/>
</dbReference>
<gene>
    <name evidence="8 9" type="primary">LOC115224805</name>
</gene>
<evidence type="ECO:0000256" key="2">
    <source>
        <dbReference type="ARBA" id="ARBA00022763"/>
    </source>
</evidence>
<dbReference type="RefSeq" id="XP_036369451.1">
    <property type="nucleotide sequence ID" value="XM_036513558.1"/>
</dbReference>
<dbReference type="GO" id="GO:0016035">
    <property type="term" value="C:zeta DNA polymerase complex"/>
    <property type="evidence" value="ECO:0007669"/>
    <property type="project" value="TreeGrafter"/>
</dbReference>
<keyword evidence="3" id="KW-0539">Nucleus</keyword>
<dbReference type="PANTHER" id="PTHR11842">
    <property type="entry name" value="MITOTIC SPINDLE ASSEMBLY CHECKPOINT PROTEIN MAD2"/>
    <property type="match status" value="1"/>
</dbReference>
<dbReference type="PROSITE" id="PS50815">
    <property type="entry name" value="HORMA"/>
    <property type="match status" value="1"/>
</dbReference>
<evidence type="ECO:0000256" key="1">
    <source>
        <dbReference type="ARBA" id="ARBA00004123"/>
    </source>
</evidence>
<evidence type="ECO:0000313" key="7">
    <source>
        <dbReference type="Proteomes" id="UP000515154"/>
    </source>
</evidence>
<accession>A0A6P7TJE5</accession>
<dbReference type="Gene3D" id="3.30.900.10">
    <property type="entry name" value="HORMA domain"/>
    <property type="match status" value="1"/>
</dbReference>
<dbReference type="Pfam" id="PF02301">
    <property type="entry name" value="HORMA"/>
    <property type="match status" value="1"/>
</dbReference>
<name>A0A6P7TJE5_9MOLL</name>
<dbReference type="PANTHER" id="PTHR11842:SF10">
    <property type="entry name" value="MITOTIC SPINDLE ASSEMBLY CHECKPOINT PROTEIN MAD2B"/>
    <property type="match status" value="1"/>
</dbReference>
<dbReference type="InterPro" id="IPR036570">
    <property type="entry name" value="HORMA_dom_sf"/>
</dbReference>
<comment type="subcellular location">
    <subcellularLocation>
        <location evidence="1">Nucleus</location>
    </subcellularLocation>
</comment>
<dbReference type="RefSeq" id="XP_029651588.1">
    <property type="nucleotide sequence ID" value="XM_029795728.2"/>
</dbReference>
<dbReference type="AlphaFoldDB" id="A0A6P7TJE5"/>
<dbReference type="InterPro" id="IPR045091">
    <property type="entry name" value="Mad2-like"/>
</dbReference>
<evidence type="ECO:0000256" key="4">
    <source>
        <dbReference type="ARBA" id="ARBA00044131"/>
    </source>
</evidence>
<organism evidence="7 8">
    <name type="scientific">Octopus sinensis</name>
    <name type="common">East Asian common octopus</name>
    <dbReference type="NCBI Taxonomy" id="2607531"/>
    <lineage>
        <taxon>Eukaryota</taxon>
        <taxon>Metazoa</taxon>
        <taxon>Spiralia</taxon>
        <taxon>Lophotrochozoa</taxon>
        <taxon>Mollusca</taxon>
        <taxon>Cephalopoda</taxon>
        <taxon>Coleoidea</taxon>
        <taxon>Octopodiformes</taxon>
        <taxon>Octopoda</taxon>
        <taxon>Incirrata</taxon>
        <taxon>Octopodidae</taxon>
        <taxon>Octopus</taxon>
    </lineage>
</organism>
<reference evidence="8 9" key="1">
    <citation type="submission" date="2025-08" db="UniProtKB">
        <authorList>
            <consortium name="RefSeq"/>
        </authorList>
    </citation>
    <scope>IDENTIFICATION</scope>
</reference>
<evidence type="ECO:0000256" key="5">
    <source>
        <dbReference type="ARBA" id="ARBA00044264"/>
    </source>
</evidence>
<dbReference type="GO" id="GO:0006974">
    <property type="term" value="P:DNA damage response"/>
    <property type="evidence" value="ECO:0007669"/>
    <property type="project" value="UniProtKB-KW"/>
</dbReference>
<dbReference type="FunFam" id="3.30.900.10:FF:000003">
    <property type="entry name" value="Mitotic spindle assembly checkpoint protein MAD2B"/>
    <property type="match status" value="1"/>
</dbReference>